<evidence type="ECO:0000313" key="4">
    <source>
        <dbReference type="Proteomes" id="UP000323300"/>
    </source>
</evidence>
<feature type="coiled-coil region" evidence="1">
    <location>
        <begin position="284"/>
        <end position="441"/>
    </location>
</feature>
<name>A0A1I3ZFV9_9HYPH</name>
<feature type="compositionally biased region" description="Acidic residues" evidence="2">
    <location>
        <begin position="67"/>
        <end position="79"/>
    </location>
</feature>
<accession>A0A1I3ZFV9</accession>
<feature type="region of interest" description="Disordered" evidence="2">
    <location>
        <begin position="1"/>
        <end position="23"/>
    </location>
</feature>
<feature type="region of interest" description="Disordered" evidence="2">
    <location>
        <begin position="459"/>
        <end position="493"/>
    </location>
</feature>
<evidence type="ECO:0000256" key="2">
    <source>
        <dbReference type="SAM" id="MobiDB-lite"/>
    </source>
</evidence>
<keyword evidence="1" id="KW-0175">Coiled coil</keyword>
<dbReference type="Proteomes" id="UP000323300">
    <property type="component" value="Unassembled WGS sequence"/>
</dbReference>
<proteinExistence type="predicted"/>
<sequence length="493" mass="55529">MNFMGLMKRGEKEDKAFEELQDEMAEALDESLFMEDIQPAAEATEDAEASESLEDNLISVEELLAGDEDAEPEESEPADENAQPARRLTSHTQNRLAALASFDELYHDAQQCLQEINAKVAEVTTSHHLTREFFNIIHSDIHRANEQEFTNTTLMAENRKLHDQLHEAGRRQQERDNAVEMLQYRETALLQDKENLRNALSAAKLELVEATNTISRNESELGDLVKTLSTRTVEAERRLRENEVLREKHVNLSIDLDNALKREAEARRKLDEISTIHANEASRYSELLATLAKSEKEVMRLQKVHEGAQMKQAEMLEAARNADAERDSEAQRAAAEMRGLKAEIQNLQSRLELAADERAETANDVARLKVQLSDALAERQVAEQKLAALRKENESDKLHLSAASANISQLSLQQASEQMQLDIHKQECEDLRAEIATLNDRIKELLPFERLYRVAKARQREATGTPEVGGAAIADAARGAGRRTNGSNRRRAS</sequence>
<evidence type="ECO:0000313" key="3">
    <source>
        <dbReference type="EMBL" id="SFK42456.1"/>
    </source>
</evidence>
<evidence type="ECO:0000256" key="1">
    <source>
        <dbReference type="SAM" id="Coils"/>
    </source>
</evidence>
<dbReference type="RefSeq" id="WP_149760477.1">
    <property type="nucleotide sequence ID" value="NZ_BSPE01000031.1"/>
</dbReference>
<feature type="compositionally biased region" description="Low complexity" evidence="2">
    <location>
        <begin position="469"/>
        <end position="487"/>
    </location>
</feature>
<feature type="region of interest" description="Disordered" evidence="2">
    <location>
        <begin position="67"/>
        <end position="89"/>
    </location>
</feature>
<protein>
    <submittedName>
        <fullName evidence="3">Uncharacterized protein</fullName>
    </submittedName>
</protein>
<feature type="coiled-coil region" evidence="1">
    <location>
        <begin position="193"/>
        <end position="220"/>
    </location>
</feature>
<gene>
    <name evidence="3" type="ORF">SAMN04488498_106117</name>
</gene>
<organism evidence="3 4">
    <name type="scientific">Neomesorhizobium albiziae</name>
    <dbReference type="NCBI Taxonomy" id="335020"/>
    <lineage>
        <taxon>Bacteria</taxon>
        <taxon>Pseudomonadati</taxon>
        <taxon>Pseudomonadota</taxon>
        <taxon>Alphaproteobacteria</taxon>
        <taxon>Hyphomicrobiales</taxon>
        <taxon>Phyllobacteriaceae</taxon>
        <taxon>Neomesorhizobium</taxon>
    </lineage>
</organism>
<dbReference type="OrthoDB" id="8101013at2"/>
<keyword evidence="4" id="KW-1185">Reference proteome</keyword>
<reference evidence="3 4" key="1">
    <citation type="submission" date="2016-10" db="EMBL/GenBank/DDBJ databases">
        <authorList>
            <person name="Varghese N."/>
            <person name="Submissions S."/>
        </authorList>
    </citation>
    <scope>NUCLEOTIDE SEQUENCE [LARGE SCALE GENOMIC DNA]</scope>
    <source>
        <strain evidence="3 4">DSM 21822</strain>
    </source>
</reference>
<dbReference type="AlphaFoldDB" id="A0A1I3ZFV9"/>
<feature type="compositionally biased region" description="Basic and acidic residues" evidence="2">
    <location>
        <begin position="8"/>
        <end position="18"/>
    </location>
</feature>
<dbReference type="EMBL" id="FOSL01000006">
    <property type="protein sequence ID" value="SFK42456.1"/>
    <property type="molecule type" value="Genomic_DNA"/>
</dbReference>